<dbReference type="RefSeq" id="WP_119136670.1">
    <property type="nucleotide sequence ID" value="NZ_QXXQ01000021.1"/>
</dbReference>
<keyword evidence="2" id="KW-1185">Reference proteome</keyword>
<sequence>MRSRFWRLSIGTALALTAAQGGQATTLDRVLGLVSAMGPSPLSGLFVNMAETIGTTIDTPRTLRAGDRVIVGYANDGSPVLAQADRSGVTVTPEMQAAMTSGLSAGLYPPGSALYALPPAGQLSLFEEAQDAQELAFARELMMTRIDGSVHEVLSGIVPSEMAAIYVIAPEIRLGGVMGRVETTVLGAVNTGEIVSSLAVGVDAASGYGAQVDLAMAGISVGANQALDRAIAESSRASSFRMTQLGGSADVPVAMLNMASAAQDITGAVEMQLTARGLAGGDTVTTVLGAVNAGLMRLVAQSR</sequence>
<reference evidence="1 2" key="1">
    <citation type="submission" date="2018-09" db="EMBL/GenBank/DDBJ databases">
        <title>Gemmobacter lutimaris sp. nov., a marine bacterium isolated from tidal flat.</title>
        <authorList>
            <person name="Lee D.W."/>
            <person name="Yoo Y."/>
            <person name="Kim J.-J."/>
            <person name="Kim B.S."/>
        </authorList>
    </citation>
    <scope>NUCLEOTIDE SEQUENCE [LARGE SCALE GENOMIC DNA]</scope>
    <source>
        <strain evidence="1 2">YJ-T1-11</strain>
    </source>
</reference>
<evidence type="ECO:0000313" key="1">
    <source>
        <dbReference type="EMBL" id="RID89887.1"/>
    </source>
</evidence>
<dbReference type="AlphaFoldDB" id="A0A398BK32"/>
<dbReference type="OrthoDB" id="9817076at2"/>
<dbReference type="Proteomes" id="UP000266649">
    <property type="component" value="Unassembled WGS sequence"/>
</dbReference>
<dbReference type="EMBL" id="QXXQ01000021">
    <property type="protein sequence ID" value="RID89887.1"/>
    <property type="molecule type" value="Genomic_DNA"/>
</dbReference>
<proteinExistence type="predicted"/>
<evidence type="ECO:0000313" key="2">
    <source>
        <dbReference type="Proteomes" id="UP000266649"/>
    </source>
</evidence>
<comment type="caution">
    <text evidence="1">The sequence shown here is derived from an EMBL/GenBank/DDBJ whole genome shotgun (WGS) entry which is preliminary data.</text>
</comment>
<accession>A0A398BK32</accession>
<gene>
    <name evidence="1" type="ORF">D2N39_20655</name>
</gene>
<name>A0A398BK32_9RHOB</name>
<protein>
    <submittedName>
        <fullName evidence="1">Uncharacterized protein</fullName>
    </submittedName>
</protein>
<organism evidence="1 2">
    <name type="scientific">Gemmobacter lutimaris</name>
    <dbReference type="NCBI Taxonomy" id="2306023"/>
    <lineage>
        <taxon>Bacteria</taxon>
        <taxon>Pseudomonadati</taxon>
        <taxon>Pseudomonadota</taxon>
        <taxon>Alphaproteobacteria</taxon>
        <taxon>Rhodobacterales</taxon>
        <taxon>Paracoccaceae</taxon>
        <taxon>Gemmobacter</taxon>
    </lineage>
</organism>